<reference evidence="1" key="1">
    <citation type="journal article" date="2019" name="Sci. Rep.">
        <title>Draft genome of Tanacetum cinerariifolium, the natural source of mosquito coil.</title>
        <authorList>
            <person name="Yamashiro T."/>
            <person name="Shiraishi A."/>
            <person name="Satake H."/>
            <person name="Nakayama K."/>
        </authorList>
    </citation>
    <scope>NUCLEOTIDE SEQUENCE</scope>
</reference>
<dbReference type="EMBL" id="BKCJ010249849">
    <property type="protein sequence ID" value="GEZ18406.1"/>
    <property type="molecule type" value="Genomic_DNA"/>
</dbReference>
<evidence type="ECO:0000313" key="1">
    <source>
        <dbReference type="EMBL" id="GEZ18406.1"/>
    </source>
</evidence>
<dbReference type="AlphaFoldDB" id="A0A699I682"/>
<accession>A0A699I682</accession>
<sequence>MSSNQVLKSWLKEASTLGENVSLEKSNKNVIGPKNVIGFISQSSLVMITFGSKYNKSRYKMNHRSVDRWDFAKPIKAISLPQDVPSTSDRCLIELENQVQCFMEGYLAPKQPIQVNKITLSCEICSGPHDTQYCMENPEQAFVDIGPHIPTKQEASGTLSNLSKIILVTPTIRHGVVRFTNEAKEIAYKMPYKIDKYNSLSYLQKEHTKPVYHRNEKDKRRLVDYVMSKILGFYKECLELGPEYITGLEDERDVSLEVLRKFQRMILGGRFNQLSHVSSPLLSKPEEY</sequence>
<comment type="caution">
    <text evidence="1">The sequence shown here is derived from an EMBL/GenBank/DDBJ whole genome shotgun (WGS) entry which is preliminary data.</text>
</comment>
<organism evidence="1">
    <name type="scientific">Tanacetum cinerariifolium</name>
    <name type="common">Dalmatian daisy</name>
    <name type="synonym">Chrysanthemum cinerariifolium</name>
    <dbReference type="NCBI Taxonomy" id="118510"/>
    <lineage>
        <taxon>Eukaryota</taxon>
        <taxon>Viridiplantae</taxon>
        <taxon>Streptophyta</taxon>
        <taxon>Embryophyta</taxon>
        <taxon>Tracheophyta</taxon>
        <taxon>Spermatophyta</taxon>
        <taxon>Magnoliopsida</taxon>
        <taxon>eudicotyledons</taxon>
        <taxon>Gunneridae</taxon>
        <taxon>Pentapetalae</taxon>
        <taxon>asterids</taxon>
        <taxon>campanulids</taxon>
        <taxon>Asterales</taxon>
        <taxon>Asteraceae</taxon>
        <taxon>Asteroideae</taxon>
        <taxon>Anthemideae</taxon>
        <taxon>Anthemidinae</taxon>
        <taxon>Tanacetum</taxon>
    </lineage>
</organism>
<gene>
    <name evidence="1" type="ORF">Tci_490379</name>
</gene>
<proteinExistence type="predicted"/>
<name>A0A699I682_TANCI</name>
<protein>
    <submittedName>
        <fullName evidence="1">MAK10-like protein</fullName>
    </submittedName>
</protein>